<evidence type="ECO:0000313" key="4">
    <source>
        <dbReference type="EMBL" id="BAE64685.1"/>
    </source>
</evidence>
<dbReference type="RefSeq" id="XP_023093374.1">
    <property type="nucleotide sequence ID" value="XM_023232802.1"/>
</dbReference>
<evidence type="ECO:0000313" key="5">
    <source>
        <dbReference type="Proteomes" id="UP000006564"/>
    </source>
</evidence>
<dbReference type="Proteomes" id="UP000006564">
    <property type="component" value="Chromosome 7"/>
</dbReference>
<dbReference type="KEGG" id="aor:AO090011000136"/>
<evidence type="ECO:0000256" key="2">
    <source>
        <dbReference type="RuleBase" id="RU000384"/>
    </source>
</evidence>
<accession>Q2U180</accession>
<evidence type="ECO:0000259" key="3">
    <source>
        <dbReference type="Pfam" id="PF00120"/>
    </source>
</evidence>
<dbReference type="GeneID" id="5997921"/>
<dbReference type="PANTHER" id="PTHR43785">
    <property type="entry name" value="GAMMA-GLUTAMYLPUTRESCINE SYNTHETASE"/>
    <property type="match status" value="1"/>
</dbReference>
<sequence>MKACWWCWSERMLLYVEEAWRLMDGLANPYLALSAILAAGLDGLEKETPLLGGPCDQAYAHLRPEEQKALGITTMLPKTLKDSLAALEANSELGVLLGLGMVSAYAMVKRGEVDSLRAMPDDARKAWLISRY</sequence>
<name>Q2U180_ASPOR</name>
<dbReference type="Pfam" id="PF00120">
    <property type="entry name" value="Gln-synt_C"/>
    <property type="match status" value="1"/>
</dbReference>
<dbReference type="GO" id="GO:0004356">
    <property type="term" value="F:glutamine synthetase activity"/>
    <property type="evidence" value="ECO:0007669"/>
    <property type="project" value="InterPro"/>
</dbReference>
<dbReference type="EMBL" id="AP007171">
    <property type="protein sequence ID" value="BAE64685.1"/>
    <property type="molecule type" value="Genomic_DNA"/>
</dbReference>
<dbReference type="STRING" id="510516.Q2U180"/>
<dbReference type="AlphaFoldDB" id="Q2U180"/>
<dbReference type="Gene3D" id="3.30.590.10">
    <property type="entry name" value="Glutamine synthetase/guanido kinase, catalytic domain"/>
    <property type="match status" value="1"/>
</dbReference>
<dbReference type="InterPro" id="IPR008146">
    <property type="entry name" value="Gln_synth_cat_dom"/>
</dbReference>
<dbReference type="SUPFAM" id="SSF55931">
    <property type="entry name" value="Glutamine synthetase/guanido kinase"/>
    <property type="match status" value="1"/>
</dbReference>
<organism evidence="4 5">
    <name type="scientific">Aspergillus oryzae (strain ATCC 42149 / RIB 40)</name>
    <name type="common">Yellow koji mold</name>
    <dbReference type="NCBI Taxonomy" id="510516"/>
    <lineage>
        <taxon>Eukaryota</taxon>
        <taxon>Fungi</taxon>
        <taxon>Dikarya</taxon>
        <taxon>Ascomycota</taxon>
        <taxon>Pezizomycotina</taxon>
        <taxon>Eurotiomycetes</taxon>
        <taxon>Eurotiomycetidae</taxon>
        <taxon>Eurotiales</taxon>
        <taxon>Aspergillaceae</taxon>
        <taxon>Aspergillus</taxon>
        <taxon>Aspergillus subgen. Circumdati</taxon>
    </lineage>
</organism>
<gene>
    <name evidence="4" type="ORF">AO090011000136</name>
</gene>
<comment type="similarity">
    <text evidence="2">Belongs to the glutamine synthetase family.</text>
</comment>
<keyword evidence="1" id="KW-0436">Ligase</keyword>
<reference evidence="4 5" key="1">
    <citation type="journal article" date="2005" name="Nature">
        <title>Genome sequencing and analysis of Aspergillus oryzae.</title>
        <authorList>
            <person name="Machida M."/>
            <person name="Asai K."/>
            <person name="Sano M."/>
            <person name="Tanaka T."/>
            <person name="Kumagai T."/>
            <person name="Terai G."/>
            <person name="Kusumoto K."/>
            <person name="Arima T."/>
            <person name="Akita O."/>
            <person name="Kashiwagi Y."/>
            <person name="Abe K."/>
            <person name="Gomi K."/>
            <person name="Horiuchi H."/>
            <person name="Kitamoto K."/>
            <person name="Kobayashi T."/>
            <person name="Takeuchi M."/>
            <person name="Denning D.W."/>
            <person name="Galagan J.E."/>
            <person name="Nierman W.C."/>
            <person name="Yu J."/>
            <person name="Archer D.B."/>
            <person name="Bennett J.W."/>
            <person name="Bhatnagar D."/>
            <person name="Cleveland T.E."/>
            <person name="Fedorova N.D."/>
            <person name="Gotoh O."/>
            <person name="Horikawa H."/>
            <person name="Hosoyama A."/>
            <person name="Ichinomiya M."/>
            <person name="Igarashi R."/>
            <person name="Iwashita K."/>
            <person name="Juvvadi P.R."/>
            <person name="Kato M."/>
            <person name="Kato Y."/>
            <person name="Kin T."/>
            <person name="Kokubun A."/>
            <person name="Maeda H."/>
            <person name="Maeyama N."/>
            <person name="Maruyama J."/>
            <person name="Nagasaki H."/>
            <person name="Nakajima T."/>
            <person name="Oda K."/>
            <person name="Okada K."/>
            <person name="Paulsen I."/>
            <person name="Sakamoto K."/>
            <person name="Sawano T."/>
            <person name="Takahashi M."/>
            <person name="Takase K."/>
            <person name="Terabayashi Y."/>
            <person name="Wortman J."/>
            <person name="Yamada O."/>
            <person name="Yamagata Y."/>
            <person name="Anazawa H."/>
            <person name="Hata Y."/>
            <person name="Koide Y."/>
            <person name="Komori T."/>
            <person name="Koyama Y."/>
            <person name="Minetoki T."/>
            <person name="Suharnan S."/>
            <person name="Tanaka A."/>
            <person name="Isono K."/>
            <person name="Kuhara S."/>
            <person name="Ogasawara N."/>
            <person name="Kikuchi H."/>
        </authorList>
    </citation>
    <scope>NUCLEOTIDE SEQUENCE [LARGE SCALE GENOMIC DNA]</scope>
    <source>
        <strain evidence="5">ATCC 42149 / RIB 40</strain>
    </source>
</reference>
<dbReference type="VEuPathDB" id="FungiDB:AO090011000136"/>
<proteinExistence type="inferred from homology"/>
<evidence type="ECO:0000256" key="1">
    <source>
        <dbReference type="ARBA" id="ARBA00022598"/>
    </source>
</evidence>
<keyword evidence="5" id="KW-1185">Reference proteome</keyword>
<dbReference type="InterPro" id="IPR014746">
    <property type="entry name" value="Gln_synth/guanido_kin_cat_dom"/>
</dbReference>
<dbReference type="HOGENOM" id="CLU_1916646_0_0_1"/>
<dbReference type="PANTHER" id="PTHR43785:SF2">
    <property type="entry name" value="TYPE-1 GLUTAMINE SYNTHETASE 1"/>
    <property type="match status" value="1"/>
</dbReference>
<feature type="domain" description="GS catalytic" evidence="3">
    <location>
        <begin position="21"/>
        <end position="122"/>
    </location>
</feature>
<protein>
    <submittedName>
        <fullName evidence="4">DNA, SC011</fullName>
    </submittedName>
</protein>